<dbReference type="PANTHER" id="PTHR43762:SF1">
    <property type="entry name" value="D-ARABINONO-1,4-LACTONE OXIDASE"/>
    <property type="match status" value="1"/>
</dbReference>
<dbReference type="SUPFAM" id="SSF55103">
    <property type="entry name" value="FAD-linked oxidases, C-terminal domain"/>
    <property type="match status" value="1"/>
</dbReference>
<evidence type="ECO:0000256" key="1">
    <source>
        <dbReference type="ARBA" id="ARBA00022630"/>
    </source>
</evidence>
<dbReference type="Pfam" id="PF01565">
    <property type="entry name" value="FAD_binding_4"/>
    <property type="match status" value="1"/>
</dbReference>
<organism evidence="6 7">
    <name type="scientific">Rossellomorea pakistanensis</name>
    <dbReference type="NCBI Taxonomy" id="992288"/>
    <lineage>
        <taxon>Bacteria</taxon>
        <taxon>Bacillati</taxon>
        <taxon>Bacillota</taxon>
        <taxon>Bacilli</taxon>
        <taxon>Bacillales</taxon>
        <taxon>Bacillaceae</taxon>
        <taxon>Rossellomorea</taxon>
    </lineage>
</organism>
<keyword evidence="1" id="KW-0285">Flavoprotein</keyword>
<keyword evidence="2" id="KW-0274">FAD</keyword>
<gene>
    <name evidence="6" type="ORF">JOC86_003510</name>
</gene>
<dbReference type="InterPro" id="IPR016170">
    <property type="entry name" value="Cytok_DH_C_sf"/>
</dbReference>
<evidence type="ECO:0000313" key="7">
    <source>
        <dbReference type="Proteomes" id="UP001646157"/>
    </source>
</evidence>
<dbReference type="SUPFAM" id="SSF56176">
    <property type="entry name" value="FAD-binding/transporter-associated domain-like"/>
    <property type="match status" value="1"/>
</dbReference>
<proteinExistence type="predicted"/>
<dbReference type="InterPro" id="IPR036318">
    <property type="entry name" value="FAD-bd_PCMH-like_sf"/>
</dbReference>
<dbReference type="Gene3D" id="3.40.462.10">
    <property type="entry name" value="FAD-linked oxidases, C-terminal domain"/>
    <property type="match status" value="1"/>
</dbReference>
<dbReference type="InterPro" id="IPR016167">
    <property type="entry name" value="FAD-bd_PCMH_sub1"/>
</dbReference>
<comment type="caution">
    <text evidence="6">The sequence shown here is derived from an EMBL/GenBank/DDBJ whole genome shotgun (WGS) entry which is preliminary data.</text>
</comment>
<evidence type="ECO:0000259" key="5">
    <source>
        <dbReference type="PROSITE" id="PS51387"/>
    </source>
</evidence>
<dbReference type="EMBL" id="JAFBDZ010000003">
    <property type="protein sequence ID" value="MBM7586958.1"/>
    <property type="molecule type" value="Genomic_DNA"/>
</dbReference>
<dbReference type="PROSITE" id="PS51387">
    <property type="entry name" value="FAD_PCMH"/>
    <property type="match status" value="1"/>
</dbReference>
<evidence type="ECO:0000256" key="3">
    <source>
        <dbReference type="ARBA" id="ARBA00023002"/>
    </source>
</evidence>
<accession>A0ABS2NGK5</accession>
<evidence type="ECO:0000256" key="4">
    <source>
        <dbReference type="SAM" id="Phobius"/>
    </source>
</evidence>
<reference evidence="6 7" key="1">
    <citation type="submission" date="2021-01" db="EMBL/GenBank/DDBJ databases">
        <title>Genomic Encyclopedia of Type Strains, Phase IV (KMG-IV): sequencing the most valuable type-strain genomes for metagenomic binning, comparative biology and taxonomic classification.</title>
        <authorList>
            <person name="Goeker M."/>
        </authorList>
    </citation>
    <scope>NUCLEOTIDE SEQUENCE [LARGE SCALE GENOMIC DNA]</scope>
    <source>
        <strain evidence="6 7">DSM 24834</strain>
    </source>
</reference>
<keyword evidence="4" id="KW-0472">Membrane</keyword>
<dbReference type="Gene3D" id="3.30.465.10">
    <property type="match status" value="1"/>
</dbReference>
<feature type="transmembrane region" description="Helical" evidence="4">
    <location>
        <begin position="12"/>
        <end position="31"/>
    </location>
</feature>
<protein>
    <submittedName>
        <fullName evidence="6">FAD/FMN-containing dehydrogenase</fullName>
    </submittedName>
</protein>
<sequence>MKLKKKKTVRNKLLILICFVSSYLLIMTVSFNDRLTRTEISDVGNLMPVKIKEAVTGKEEKTFEQTLKEASEKNLSVSIAGKMHSQGGHTYYPNGIVLDMKSYNRILQIDKEEKTVTVQSGATWDDIQRAVNPYGLAVKVMQSQNIFTIGGSLSVNAHGRDIRHGSLIETVNSFRLMKADGEIINVSRKENSQYFPLVIGGYGLFGIILDVELQLTDDELYEVRTTSLSYKEYSDFFTEKVMADKKVKMHLARISTAPDSFLKDMYITDWVLANQEAYTSHSQLKEERGTFLMKFLLGLSRNFDWGKKLFWDLQEGYFQRQDGELMTRNNVMRSESKFLEYESESDTDILQEYFVPIDEFESYMDDLRHVLLDEDLNLMNITIRYVEENQEAVLSYSKEDMFALVLLINQGLTEKDKEETGKIIREMIDVTLDHNGSYYLPYYSYPTNDQMKRAYPRKEEFFQKKRNLDPEERFRNMFYEGYGE</sequence>
<dbReference type="InterPro" id="IPR016164">
    <property type="entry name" value="FAD-linked_Oxase-like_C"/>
</dbReference>
<dbReference type="Gene3D" id="3.30.43.10">
    <property type="entry name" value="Uridine Diphospho-n-acetylenolpyruvylglucosamine Reductase, domain 2"/>
    <property type="match status" value="1"/>
</dbReference>
<evidence type="ECO:0000256" key="2">
    <source>
        <dbReference type="ARBA" id="ARBA00022827"/>
    </source>
</evidence>
<keyword evidence="7" id="KW-1185">Reference proteome</keyword>
<dbReference type="InterPro" id="IPR016169">
    <property type="entry name" value="FAD-bd_PCMH_sub2"/>
</dbReference>
<feature type="domain" description="FAD-binding PCMH-type" evidence="5">
    <location>
        <begin position="47"/>
        <end position="218"/>
    </location>
</feature>
<dbReference type="InterPro" id="IPR010031">
    <property type="entry name" value="FAD_lactone_oxidase-like"/>
</dbReference>
<keyword evidence="4" id="KW-1133">Transmembrane helix</keyword>
<dbReference type="InterPro" id="IPR006094">
    <property type="entry name" value="Oxid_FAD_bind_N"/>
</dbReference>
<keyword evidence="4" id="KW-0812">Transmembrane</keyword>
<dbReference type="Proteomes" id="UP001646157">
    <property type="component" value="Unassembled WGS sequence"/>
</dbReference>
<evidence type="ECO:0000313" key="6">
    <source>
        <dbReference type="EMBL" id="MBM7586958.1"/>
    </source>
</evidence>
<keyword evidence="3" id="KW-0560">Oxidoreductase</keyword>
<name>A0ABS2NGK5_9BACI</name>
<dbReference type="PANTHER" id="PTHR43762">
    <property type="entry name" value="L-GULONOLACTONE OXIDASE"/>
    <property type="match status" value="1"/>
</dbReference>
<dbReference type="InterPro" id="IPR016166">
    <property type="entry name" value="FAD-bd_PCMH"/>
</dbReference>